<reference evidence="1 2" key="2">
    <citation type="journal article" date="2022" name="Mol. Ecol. Resour.">
        <title>The genomes of chicory, endive, great burdock and yacon provide insights into Asteraceae paleo-polyploidization history and plant inulin production.</title>
        <authorList>
            <person name="Fan W."/>
            <person name="Wang S."/>
            <person name="Wang H."/>
            <person name="Wang A."/>
            <person name="Jiang F."/>
            <person name="Liu H."/>
            <person name="Zhao H."/>
            <person name="Xu D."/>
            <person name="Zhang Y."/>
        </authorList>
    </citation>
    <scope>NUCLEOTIDE SEQUENCE [LARGE SCALE GENOMIC DNA]</scope>
    <source>
        <strain evidence="2">cv. Niubang</strain>
    </source>
</reference>
<reference evidence="2" key="1">
    <citation type="journal article" date="2022" name="Mol. Ecol. Resour.">
        <title>The genomes of chicory, endive, great burdock and yacon provide insights into Asteraceae palaeo-polyploidization history and plant inulin production.</title>
        <authorList>
            <person name="Fan W."/>
            <person name="Wang S."/>
            <person name="Wang H."/>
            <person name="Wang A."/>
            <person name="Jiang F."/>
            <person name="Liu H."/>
            <person name="Zhao H."/>
            <person name="Xu D."/>
            <person name="Zhang Y."/>
        </authorList>
    </citation>
    <scope>NUCLEOTIDE SEQUENCE [LARGE SCALE GENOMIC DNA]</scope>
    <source>
        <strain evidence="2">cv. Niubang</strain>
    </source>
</reference>
<sequence length="120" mass="12995">MKTLTSSDKDHNQPPLFAIASQSSLALRYSAWDDTSMLINPSGGIIPVQDEYDLHGFEGIHVSDTGSKEAGRISNISSSGIGNSSREMPSSELANQEEEGFILHGTIRVLFGNMINIEDL</sequence>
<dbReference type="Proteomes" id="UP001055879">
    <property type="component" value="Linkage Group LG03"/>
</dbReference>
<dbReference type="EMBL" id="CM042049">
    <property type="protein sequence ID" value="KAI3746877.1"/>
    <property type="molecule type" value="Genomic_DNA"/>
</dbReference>
<protein>
    <submittedName>
        <fullName evidence="1">Uncharacterized protein</fullName>
    </submittedName>
</protein>
<evidence type="ECO:0000313" key="2">
    <source>
        <dbReference type="Proteomes" id="UP001055879"/>
    </source>
</evidence>
<evidence type="ECO:0000313" key="1">
    <source>
        <dbReference type="EMBL" id="KAI3746877.1"/>
    </source>
</evidence>
<name>A0ACB9DKR0_ARCLA</name>
<gene>
    <name evidence="1" type="ORF">L6452_09319</name>
</gene>
<organism evidence="1 2">
    <name type="scientific">Arctium lappa</name>
    <name type="common">Greater burdock</name>
    <name type="synonym">Lappa major</name>
    <dbReference type="NCBI Taxonomy" id="4217"/>
    <lineage>
        <taxon>Eukaryota</taxon>
        <taxon>Viridiplantae</taxon>
        <taxon>Streptophyta</taxon>
        <taxon>Embryophyta</taxon>
        <taxon>Tracheophyta</taxon>
        <taxon>Spermatophyta</taxon>
        <taxon>Magnoliopsida</taxon>
        <taxon>eudicotyledons</taxon>
        <taxon>Gunneridae</taxon>
        <taxon>Pentapetalae</taxon>
        <taxon>asterids</taxon>
        <taxon>campanulids</taxon>
        <taxon>Asterales</taxon>
        <taxon>Asteraceae</taxon>
        <taxon>Carduoideae</taxon>
        <taxon>Cardueae</taxon>
        <taxon>Arctiinae</taxon>
        <taxon>Arctium</taxon>
    </lineage>
</organism>
<proteinExistence type="predicted"/>
<comment type="caution">
    <text evidence="1">The sequence shown here is derived from an EMBL/GenBank/DDBJ whole genome shotgun (WGS) entry which is preliminary data.</text>
</comment>
<accession>A0ACB9DKR0</accession>
<keyword evidence="2" id="KW-1185">Reference proteome</keyword>